<dbReference type="Pfam" id="PF04542">
    <property type="entry name" value="Sigma70_r2"/>
    <property type="match status" value="1"/>
</dbReference>
<dbReference type="InterPro" id="IPR014284">
    <property type="entry name" value="RNA_pol_sigma-70_dom"/>
</dbReference>
<dbReference type="SUPFAM" id="SSF88946">
    <property type="entry name" value="Sigma2 domain of RNA polymerase sigma factors"/>
    <property type="match status" value="1"/>
</dbReference>
<feature type="domain" description="RNA polymerase sigma factor 70 region 4 type 2" evidence="6">
    <location>
        <begin position="101"/>
        <end position="152"/>
    </location>
</feature>
<evidence type="ECO:0000256" key="3">
    <source>
        <dbReference type="ARBA" id="ARBA00023082"/>
    </source>
</evidence>
<dbReference type="InterPro" id="IPR007627">
    <property type="entry name" value="RNA_pol_sigma70_r2"/>
</dbReference>
<dbReference type="EMBL" id="VSSQ01012388">
    <property type="protein sequence ID" value="MPM49120.1"/>
    <property type="molecule type" value="Genomic_DNA"/>
</dbReference>
<dbReference type="AlphaFoldDB" id="A0A645A7H1"/>
<dbReference type="InterPro" id="IPR013325">
    <property type="entry name" value="RNA_pol_sigma_r2"/>
</dbReference>
<dbReference type="InterPro" id="IPR036388">
    <property type="entry name" value="WH-like_DNA-bd_sf"/>
</dbReference>
<feature type="domain" description="RNA polymerase sigma-70 region 2" evidence="5">
    <location>
        <begin position="15"/>
        <end position="78"/>
    </location>
</feature>
<dbReference type="PANTHER" id="PTHR43133:SF45">
    <property type="entry name" value="RNA POLYMERASE ECF-TYPE SIGMA FACTOR"/>
    <property type="match status" value="1"/>
</dbReference>
<dbReference type="InterPro" id="IPR013324">
    <property type="entry name" value="RNA_pol_sigma_r3/r4-like"/>
</dbReference>
<dbReference type="Gene3D" id="1.10.1740.10">
    <property type="match status" value="1"/>
</dbReference>
<comment type="caution">
    <text evidence="7">The sequence shown here is derived from an EMBL/GenBank/DDBJ whole genome shotgun (WGS) entry which is preliminary data.</text>
</comment>
<protein>
    <submittedName>
        <fullName evidence="7">ECF RNA polymerase sigma factor SigW</fullName>
    </submittedName>
</protein>
<proteinExistence type="inferred from homology"/>
<accession>A0A645A7H1</accession>
<evidence type="ECO:0000256" key="1">
    <source>
        <dbReference type="ARBA" id="ARBA00010641"/>
    </source>
</evidence>
<keyword evidence="2" id="KW-0805">Transcription regulation</keyword>
<dbReference type="NCBIfam" id="TIGR02937">
    <property type="entry name" value="sigma70-ECF"/>
    <property type="match status" value="1"/>
</dbReference>
<organism evidence="7">
    <name type="scientific">bioreactor metagenome</name>
    <dbReference type="NCBI Taxonomy" id="1076179"/>
    <lineage>
        <taxon>unclassified sequences</taxon>
        <taxon>metagenomes</taxon>
        <taxon>ecological metagenomes</taxon>
    </lineage>
</organism>
<dbReference type="PANTHER" id="PTHR43133">
    <property type="entry name" value="RNA POLYMERASE ECF-TYPE SIGMA FACTO"/>
    <property type="match status" value="1"/>
</dbReference>
<dbReference type="SUPFAM" id="SSF88659">
    <property type="entry name" value="Sigma3 and sigma4 domains of RNA polymerase sigma factors"/>
    <property type="match status" value="1"/>
</dbReference>
<comment type="similarity">
    <text evidence="1">Belongs to the sigma-70 factor family. ECF subfamily.</text>
</comment>
<dbReference type="InterPro" id="IPR039425">
    <property type="entry name" value="RNA_pol_sigma-70-like"/>
</dbReference>
<evidence type="ECO:0000256" key="2">
    <source>
        <dbReference type="ARBA" id="ARBA00023015"/>
    </source>
</evidence>
<dbReference type="GO" id="GO:0006352">
    <property type="term" value="P:DNA-templated transcription initiation"/>
    <property type="evidence" value="ECO:0007669"/>
    <property type="project" value="InterPro"/>
</dbReference>
<gene>
    <name evidence="7" type="primary">sigW_69</name>
    <name evidence="7" type="ORF">SDC9_95848</name>
</gene>
<reference evidence="7" key="1">
    <citation type="submission" date="2019-08" db="EMBL/GenBank/DDBJ databases">
        <authorList>
            <person name="Kucharzyk K."/>
            <person name="Murdoch R.W."/>
            <person name="Higgins S."/>
            <person name="Loffler F."/>
        </authorList>
    </citation>
    <scope>NUCLEOTIDE SEQUENCE</scope>
</reference>
<evidence type="ECO:0000256" key="4">
    <source>
        <dbReference type="ARBA" id="ARBA00023163"/>
    </source>
</evidence>
<dbReference type="GO" id="GO:0016987">
    <property type="term" value="F:sigma factor activity"/>
    <property type="evidence" value="ECO:0007669"/>
    <property type="project" value="UniProtKB-KW"/>
</dbReference>
<sequence length="158" mass="18584">MDADKEREFLEMTESCKGIIYKICLMYSEDSEGHNDLFQEVVLNLWGSFARFRGESTYSTWVYRVALNTCISTLRKNKIKNLCVPFDVKMDLSQEESNDIKELYRMINLLNPIEKAIIILYLDEKSYDEIATIMGITRTNVAVRIHRIKDRLREISKQ</sequence>
<dbReference type="Pfam" id="PF08281">
    <property type="entry name" value="Sigma70_r4_2"/>
    <property type="match status" value="1"/>
</dbReference>
<evidence type="ECO:0000313" key="7">
    <source>
        <dbReference type="EMBL" id="MPM49120.1"/>
    </source>
</evidence>
<name>A0A645A7H1_9ZZZZ</name>
<dbReference type="Gene3D" id="1.10.10.10">
    <property type="entry name" value="Winged helix-like DNA-binding domain superfamily/Winged helix DNA-binding domain"/>
    <property type="match status" value="1"/>
</dbReference>
<keyword evidence="4" id="KW-0804">Transcription</keyword>
<evidence type="ECO:0000259" key="5">
    <source>
        <dbReference type="Pfam" id="PF04542"/>
    </source>
</evidence>
<evidence type="ECO:0000259" key="6">
    <source>
        <dbReference type="Pfam" id="PF08281"/>
    </source>
</evidence>
<dbReference type="GO" id="GO:0003677">
    <property type="term" value="F:DNA binding"/>
    <property type="evidence" value="ECO:0007669"/>
    <property type="project" value="InterPro"/>
</dbReference>
<dbReference type="InterPro" id="IPR013249">
    <property type="entry name" value="RNA_pol_sigma70_r4_t2"/>
</dbReference>
<keyword evidence="3" id="KW-0731">Sigma factor</keyword>
<dbReference type="CDD" id="cd06171">
    <property type="entry name" value="Sigma70_r4"/>
    <property type="match status" value="1"/>
</dbReference>